<feature type="domain" description="RmlD-like substrate binding" evidence="4">
    <location>
        <begin position="4"/>
        <end position="280"/>
    </location>
</feature>
<dbReference type="InterPro" id="IPR029903">
    <property type="entry name" value="RmlD-like-bd"/>
</dbReference>
<dbReference type="GO" id="GO:0005829">
    <property type="term" value="C:cytosol"/>
    <property type="evidence" value="ECO:0007669"/>
    <property type="project" value="TreeGrafter"/>
</dbReference>
<dbReference type="EMBL" id="UEGW01000001">
    <property type="protein sequence ID" value="SRX96401.1"/>
    <property type="molecule type" value="Genomic_DNA"/>
</dbReference>
<feature type="region of interest" description="Disordered" evidence="3">
    <location>
        <begin position="232"/>
        <end position="254"/>
    </location>
</feature>
<evidence type="ECO:0000256" key="1">
    <source>
        <dbReference type="ARBA" id="ARBA00010944"/>
    </source>
</evidence>
<reference evidence="5 6" key="1">
    <citation type="submission" date="2018-05" db="EMBL/GenBank/DDBJ databases">
        <authorList>
            <consortium name="IHU Genomes"/>
        </authorList>
    </citation>
    <scope>NUCLEOTIDE SEQUENCE [LARGE SCALE GENOMIC DNA]</scope>
    <source>
        <strain evidence="5 6">P7336</strain>
    </source>
</reference>
<dbReference type="PANTHER" id="PTHR10491:SF4">
    <property type="entry name" value="METHIONINE ADENOSYLTRANSFERASE 2 SUBUNIT BETA"/>
    <property type="match status" value="1"/>
</dbReference>
<protein>
    <recommendedName>
        <fullName evidence="2">dTDP-4-dehydrorhamnose reductase</fullName>
        <ecNumber evidence="2">1.1.1.133</ecNumber>
    </recommendedName>
</protein>
<dbReference type="EC" id="1.1.1.133" evidence="2"/>
<comment type="pathway">
    <text evidence="2">Carbohydrate biosynthesis; dTDP-L-rhamnose biosynthesis.</text>
</comment>
<organism evidence="5 6">
    <name type="scientific">Mycobacterium shimoidei</name>
    <dbReference type="NCBI Taxonomy" id="29313"/>
    <lineage>
        <taxon>Bacteria</taxon>
        <taxon>Bacillati</taxon>
        <taxon>Actinomycetota</taxon>
        <taxon>Actinomycetes</taxon>
        <taxon>Mycobacteriales</taxon>
        <taxon>Mycobacteriaceae</taxon>
        <taxon>Mycobacterium</taxon>
    </lineage>
</organism>
<dbReference type="InterPro" id="IPR005913">
    <property type="entry name" value="dTDP_dehydrorham_reduct"/>
</dbReference>
<keyword evidence="6" id="KW-1185">Reference proteome</keyword>
<name>A0A375Z5F7_MYCSH</name>
<dbReference type="Gene3D" id="3.90.25.10">
    <property type="entry name" value="UDP-galactose 4-epimerase, domain 1"/>
    <property type="match status" value="1"/>
</dbReference>
<dbReference type="GO" id="GO:0008831">
    <property type="term" value="F:dTDP-4-dehydrorhamnose reductase activity"/>
    <property type="evidence" value="ECO:0007669"/>
    <property type="project" value="UniProtKB-EC"/>
</dbReference>
<dbReference type="AlphaFoldDB" id="A0A375Z5F7"/>
<comment type="function">
    <text evidence="2">Catalyzes the reduction of dTDP-6-deoxy-L-lyxo-4-hexulose to yield dTDP-L-rhamnose.</text>
</comment>
<dbReference type="InterPro" id="IPR036291">
    <property type="entry name" value="NAD(P)-bd_dom_sf"/>
</dbReference>
<sequence>MTKRIVITGAGGQVGGCLAAEAVRQGREVLALTSSQWDITDPGAAERIVENGDVVVNCAAYTDVDAAETDREAAYAVNAEGPRHIAAACARAGARLVHISTDFVFSGSASQPYEPDDETGPLTVYGRTKLAGEVAVLTTLPEATVVRTAWVYTGKDGNDFVATMRRLATADGTAEVVDDQIGSPTYVRDLVTALLQVVDGRVHAPVVHAVNAGAVSRFEQARAVFAGVGADPSRVRPVSSDARPRPAPRPRYSALGGRLSAEAGLTPLRAWRDALGEALRA</sequence>
<accession>A0A375Z5F7</accession>
<dbReference type="UniPathway" id="UPA00124"/>
<keyword evidence="2" id="KW-0560">Oxidoreductase</keyword>
<evidence type="ECO:0000313" key="5">
    <source>
        <dbReference type="EMBL" id="SRX96401.1"/>
    </source>
</evidence>
<dbReference type="Proteomes" id="UP000252015">
    <property type="component" value="Unassembled WGS sequence"/>
</dbReference>
<dbReference type="NCBIfam" id="TIGR01214">
    <property type="entry name" value="rmlD"/>
    <property type="match status" value="1"/>
</dbReference>
<dbReference type="Pfam" id="PF04321">
    <property type="entry name" value="RmlD_sub_bind"/>
    <property type="match status" value="1"/>
</dbReference>
<evidence type="ECO:0000256" key="2">
    <source>
        <dbReference type="RuleBase" id="RU364082"/>
    </source>
</evidence>
<dbReference type="GO" id="GO:0019305">
    <property type="term" value="P:dTDP-rhamnose biosynthetic process"/>
    <property type="evidence" value="ECO:0007669"/>
    <property type="project" value="UniProtKB-UniPathway"/>
</dbReference>
<keyword evidence="2" id="KW-0521">NADP</keyword>
<dbReference type="PANTHER" id="PTHR10491">
    <property type="entry name" value="DTDP-4-DEHYDRORHAMNOSE REDUCTASE"/>
    <property type="match status" value="1"/>
</dbReference>
<dbReference type="CDD" id="cd05254">
    <property type="entry name" value="dTDP_HR_like_SDR_e"/>
    <property type="match status" value="1"/>
</dbReference>
<dbReference type="Gene3D" id="3.40.50.720">
    <property type="entry name" value="NAD(P)-binding Rossmann-like Domain"/>
    <property type="match status" value="1"/>
</dbReference>
<evidence type="ECO:0000259" key="4">
    <source>
        <dbReference type="Pfam" id="PF04321"/>
    </source>
</evidence>
<comment type="similarity">
    <text evidence="1 2">Belongs to the dTDP-4-dehydrorhamnose reductase family.</text>
</comment>
<dbReference type="STRING" id="29313.BHQ16_06450"/>
<evidence type="ECO:0000313" key="6">
    <source>
        <dbReference type="Proteomes" id="UP000252015"/>
    </source>
</evidence>
<dbReference type="SUPFAM" id="SSF51735">
    <property type="entry name" value="NAD(P)-binding Rossmann-fold domains"/>
    <property type="match status" value="1"/>
</dbReference>
<gene>
    <name evidence="5" type="ORF">MSP7336_04679</name>
</gene>
<dbReference type="RefSeq" id="WP_113964699.1">
    <property type="nucleotide sequence ID" value="NZ_UEGW01000001.1"/>
</dbReference>
<evidence type="ECO:0000256" key="3">
    <source>
        <dbReference type="SAM" id="MobiDB-lite"/>
    </source>
</evidence>
<proteinExistence type="inferred from homology"/>